<keyword evidence="4" id="KW-1185">Reference proteome</keyword>
<name>A0AAD9HPY0_9PEZI</name>
<dbReference type="InterPro" id="IPR052146">
    <property type="entry name" value="HOT1"/>
</dbReference>
<evidence type="ECO:0000313" key="4">
    <source>
        <dbReference type="Proteomes" id="UP001232148"/>
    </source>
</evidence>
<evidence type="ECO:0000259" key="2">
    <source>
        <dbReference type="Pfam" id="PF12550"/>
    </source>
</evidence>
<feature type="compositionally biased region" description="Basic and acidic residues" evidence="1">
    <location>
        <begin position="375"/>
        <end position="388"/>
    </location>
</feature>
<feature type="region of interest" description="Disordered" evidence="1">
    <location>
        <begin position="86"/>
        <end position="262"/>
    </location>
</feature>
<feature type="compositionally biased region" description="Basic and acidic residues" evidence="1">
    <location>
        <begin position="96"/>
        <end position="108"/>
    </location>
</feature>
<dbReference type="GO" id="GO:0060963">
    <property type="term" value="P:positive regulation of ribosomal protein gene transcription by RNA polymerase II"/>
    <property type="evidence" value="ECO:0007669"/>
    <property type="project" value="TreeGrafter"/>
</dbReference>
<comment type="caution">
    <text evidence="3">The sequence shown here is derived from an EMBL/GenBank/DDBJ whole genome shotgun (WGS) entry which is preliminary data.</text>
</comment>
<protein>
    <recommendedName>
        <fullName evidence="2">Transcription activator GCR1-like domain-containing protein</fullName>
    </recommendedName>
</protein>
<dbReference type="AlphaFoldDB" id="A0AAD9HPY0"/>
<feature type="region of interest" description="Disordered" evidence="1">
    <location>
        <begin position="1"/>
        <end position="38"/>
    </location>
</feature>
<reference evidence="3" key="1">
    <citation type="submission" date="2021-06" db="EMBL/GenBank/DDBJ databases">
        <title>Comparative genomics, transcriptomics and evolutionary studies reveal genomic signatures of adaptation to plant cell wall in hemibiotrophic fungi.</title>
        <authorList>
            <consortium name="DOE Joint Genome Institute"/>
            <person name="Baroncelli R."/>
            <person name="Diaz J.F."/>
            <person name="Benocci T."/>
            <person name="Peng M."/>
            <person name="Battaglia E."/>
            <person name="Haridas S."/>
            <person name="Andreopoulos W."/>
            <person name="Labutti K."/>
            <person name="Pangilinan J."/>
            <person name="Floch G.L."/>
            <person name="Makela M.R."/>
            <person name="Henrissat B."/>
            <person name="Grigoriev I.V."/>
            <person name="Crouch J.A."/>
            <person name="De Vries R.P."/>
            <person name="Sukno S.A."/>
            <person name="Thon M.R."/>
        </authorList>
    </citation>
    <scope>NUCLEOTIDE SEQUENCE</scope>
    <source>
        <strain evidence="3">MAFF235873</strain>
    </source>
</reference>
<dbReference type="PANTHER" id="PTHR37784:SF2">
    <property type="entry name" value="HIGH-OSMOLARITY-INDUCED TRANSCRIPTION PROTEIN 1"/>
    <property type="match status" value="1"/>
</dbReference>
<feature type="compositionally biased region" description="Basic and acidic residues" evidence="1">
    <location>
        <begin position="150"/>
        <end position="165"/>
    </location>
</feature>
<evidence type="ECO:0000313" key="3">
    <source>
        <dbReference type="EMBL" id="KAK2033170.1"/>
    </source>
</evidence>
<dbReference type="GO" id="GO:0000981">
    <property type="term" value="F:DNA-binding transcription factor activity, RNA polymerase II-specific"/>
    <property type="evidence" value="ECO:0007669"/>
    <property type="project" value="TreeGrafter"/>
</dbReference>
<feature type="region of interest" description="Disordered" evidence="1">
    <location>
        <begin position="375"/>
        <end position="465"/>
    </location>
</feature>
<feature type="compositionally biased region" description="Basic residues" evidence="1">
    <location>
        <begin position="389"/>
        <end position="398"/>
    </location>
</feature>
<dbReference type="Pfam" id="PF12550">
    <property type="entry name" value="GCR1_C"/>
    <property type="match status" value="1"/>
</dbReference>
<organism evidence="3 4">
    <name type="scientific">Colletotrichum zoysiae</name>
    <dbReference type="NCBI Taxonomy" id="1216348"/>
    <lineage>
        <taxon>Eukaryota</taxon>
        <taxon>Fungi</taxon>
        <taxon>Dikarya</taxon>
        <taxon>Ascomycota</taxon>
        <taxon>Pezizomycotina</taxon>
        <taxon>Sordariomycetes</taxon>
        <taxon>Hypocreomycetidae</taxon>
        <taxon>Glomerellales</taxon>
        <taxon>Glomerellaceae</taxon>
        <taxon>Colletotrichum</taxon>
        <taxon>Colletotrichum graminicola species complex</taxon>
    </lineage>
</organism>
<feature type="compositionally biased region" description="Acidic residues" evidence="1">
    <location>
        <begin position="444"/>
        <end position="459"/>
    </location>
</feature>
<dbReference type="PANTHER" id="PTHR37784">
    <property type="entry name" value="PROTEIN MSN1"/>
    <property type="match status" value="1"/>
</dbReference>
<dbReference type="GO" id="GO:0000978">
    <property type="term" value="F:RNA polymerase II cis-regulatory region sequence-specific DNA binding"/>
    <property type="evidence" value="ECO:0007669"/>
    <property type="project" value="TreeGrafter"/>
</dbReference>
<sequence>MRRQKLVDYSDSEGDSADPVGPIVSPGEQLSPPEPQDENELAQIVIRLQQQYTKEVGDLERRQEEAERQSGVWKAQIEERLQLQEVFGVDAANPTLREDRRQSDKGNDHAVTPISPSPTSTALVEPSTRPSVPLARCRNTSRVTSPVHVQEVRPEPPPARNEDGRGQLPTTHPSPPLVRRSTGKKAPRPRPIGASRRPNEAARKPRNRASGASRARAIKIGQVMNMSDMDEPHGTAKPAVDGGARDSPQPPTRAQTAPLNPYDDPKYFSTLMVVDEDGTRRSIFRFHPHPETVEEQWAEFRHGLHGQPPVERLEALYRAKWRNSTYGRSWFTRRKSFWDRMKEMLAAGRTEGQALDAMRRRAQGGGVPSLIAQLCRERGHGSRPDRRRDRPRLRGRKRGLGDGCGEEEEEDIDSGRESDECLETGRSSPLRLRKRIRVPAAEKEQDDVEGSADGMDEAADGLWVD</sequence>
<accession>A0AAD9HPY0</accession>
<dbReference type="InterPro" id="IPR022210">
    <property type="entry name" value="TF_GCR1-like"/>
</dbReference>
<gene>
    <name evidence="3" type="ORF">LX32DRAFT_649468</name>
</gene>
<feature type="domain" description="Transcription activator GCR1-like" evidence="2">
    <location>
        <begin position="284"/>
        <end position="359"/>
    </location>
</feature>
<evidence type="ECO:0000256" key="1">
    <source>
        <dbReference type="SAM" id="MobiDB-lite"/>
    </source>
</evidence>
<dbReference type="Proteomes" id="UP001232148">
    <property type="component" value="Unassembled WGS sequence"/>
</dbReference>
<dbReference type="EMBL" id="MU842824">
    <property type="protein sequence ID" value="KAK2033170.1"/>
    <property type="molecule type" value="Genomic_DNA"/>
</dbReference>
<proteinExistence type="predicted"/>